<dbReference type="RefSeq" id="WP_074584324.1">
    <property type="nucleotide sequence ID" value="NZ_FMWB01000008.1"/>
</dbReference>
<dbReference type="EC" id="2.6.1.37" evidence="7"/>
<dbReference type="OrthoDB" id="9766472at2"/>
<evidence type="ECO:0000256" key="6">
    <source>
        <dbReference type="ARBA" id="ARBA00049460"/>
    </source>
</evidence>
<evidence type="ECO:0000256" key="1">
    <source>
        <dbReference type="ARBA" id="ARBA00001933"/>
    </source>
</evidence>
<proteinExistence type="inferred from homology"/>
<dbReference type="InterPro" id="IPR015422">
    <property type="entry name" value="PyrdxlP-dep_Trfase_small"/>
</dbReference>
<dbReference type="PANTHER" id="PTHR42778">
    <property type="entry name" value="2-AMINOETHYLPHOSPHONATE--PYRUVATE TRANSAMINASE"/>
    <property type="match status" value="1"/>
</dbReference>
<reference evidence="12" key="1">
    <citation type="submission" date="2016-10" db="EMBL/GenBank/DDBJ databases">
        <authorList>
            <person name="de Groot N.N."/>
        </authorList>
    </citation>
    <scope>NUCLEOTIDE SEQUENCE [LARGE SCALE GENOMIC DNA]</scope>
    <source>
        <strain evidence="12">DSM 15758</strain>
    </source>
</reference>
<keyword evidence="2 7" id="KW-0032">Aminotransferase</keyword>
<keyword evidence="5 7" id="KW-0670">Pyruvate</keyword>
<dbReference type="SUPFAM" id="SSF53383">
    <property type="entry name" value="PLP-dependent transferases"/>
    <property type="match status" value="1"/>
</dbReference>
<comment type="subunit">
    <text evidence="7">Homodimer.</text>
</comment>
<evidence type="ECO:0000256" key="2">
    <source>
        <dbReference type="ARBA" id="ARBA00022576"/>
    </source>
</evidence>
<comment type="similarity">
    <text evidence="7">Belongs to the class-V pyridoxal-phosphate-dependent aminotransferase family. PhnW subfamily.</text>
</comment>
<comment type="caution">
    <text evidence="11">The sequence shown here is derived from an EMBL/GenBank/DDBJ whole genome shotgun (WGS) entry which is preliminary data.</text>
</comment>
<evidence type="ECO:0000256" key="3">
    <source>
        <dbReference type="ARBA" id="ARBA00022679"/>
    </source>
</evidence>
<dbReference type="GO" id="GO:0019700">
    <property type="term" value="P:organic phosphonate catabolic process"/>
    <property type="evidence" value="ECO:0007669"/>
    <property type="project" value="InterPro"/>
</dbReference>
<dbReference type="PIRSF" id="PIRSF000524">
    <property type="entry name" value="SPT"/>
    <property type="match status" value="1"/>
</dbReference>
<dbReference type="InterPro" id="IPR024169">
    <property type="entry name" value="SP_NH2Trfase/AEP_transaminase"/>
</dbReference>
<comment type="function">
    <text evidence="7">Involved in phosphonate degradation.</text>
</comment>
<evidence type="ECO:0000313" key="12">
    <source>
        <dbReference type="Proteomes" id="UP000183046"/>
    </source>
</evidence>
<evidence type="ECO:0000256" key="5">
    <source>
        <dbReference type="ARBA" id="ARBA00023317"/>
    </source>
</evidence>
<comment type="cofactor">
    <cofactor evidence="1 7 9">
        <name>pyridoxal 5'-phosphate</name>
        <dbReference type="ChEBI" id="CHEBI:597326"/>
    </cofactor>
</comment>
<organism evidence="11 12">
    <name type="scientific">Pseudomonas oryzihabitans</name>
    <dbReference type="NCBI Taxonomy" id="47885"/>
    <lineage>
        <taxon>Bacteria</taxon>
        <taxon>Pseudomonadati</taxon>
        <taxon>Pseudomonadota</taxon>
        <taxon>Gammaproteobacteria</taxon>
        <taxon>Pseudomonadales</taxon>
        <taxon>Pseudomonadaceae</taxon>
        <taxon>Pseudomonas</taxon>
    </lineage>
</organism>
<dbReference type="GO" id="GO:0047304">
    <property type="term" value="F:2-aminoethylphosphonate-pyruvate transaminase activity"/>
    <property type="evidence" value="ECO:0007669"/>
    <property type="project" value="UniProtKB-UniRule"/>
</dbReference>
<feature type="modified residue" description="N6-(pyridoxal phosphate)lysine" evidence="7 9">
    <location>
        <position position="188"/>
    </location>
</feature>
<evidence type="ECO:0000259" key="10">
    <source>
        <dbReference type="Pfam" id="PF00266"/>
    </source>
</evidence>
<keyword evidence="4 7" id="KW-0663">Pyridoxal phosphate</keyword>
<name>A0A1G5P0P4_9PSED</name>
<dbReference type="InterPro" id="IPR015424">
    <property type="entry name" value="PyrdxlP-dep_Trfase"/>
</dbReference>
<gene>
    <name evidence="7" type="primary">phnW</name>
    <name evidence="11" type="ORF">SAMN05216279_108208</name>
</gene>
<dbReference type="AlphaFoldDB" id="A0A1G5P0P4"/>
<sequence>MILLNPGPVTLSARVRAALQKDDLCHREAEFATLSLGLRTSLETLYDATEHLAVLLTGSGSCAVEAMLATFAPREAATLVISNGVYGERMALMLDCQGKPFFESRQAWGTALDLTAVSQLLDAHADIACVAVVHHETTTGRLNDLDELAALCSNRNVGLLIDAVSSFGGERIDFHRWRPLAVAATANKCLHGIPGVAFVLGRRDFLATPRGNSPSLYLDLERYVDLQRDGWSPFTQSVQGYYALDEALRELDEQGGWQRRRERYQQITDRLRGVLADLGVRAFLDRQSSASMLTVYHLPPGCSYPELHTGLKQAGFTIYAGQGQLASRVFRIATMGDLGDADVERCCEVFQSLLGQSAI</sequence>
<dbReference type="InterPro" id="IPR000192">
    <property type="entry name" value="Aminotrans_V_dom"/>
</dbReference>
<evidence type="ECO:0000256" key="4">
    <source>
        <dbReference type="ARBA" id="ARBA00022898"/>
    </source>
</evidence>
<evidence type="ECO:0000256" key="9">
    <source>
        <dbReference type="PIRSR" id="PIRSR000524-50"/>
    </source>
</evidence>
<dbReference type="PANTHER" id="PTHR42778:SF1">
    <property type="entry name" value="2-AMINOETHYLPHOSPHONATE--PYRUVATE TRANSAMINASE"/>
    <property type="match status" value="1"/>
</dbReference>
<dbReference type="InterPro" id="IPR015421">
    <property type="entry name" value="PyrdxlP-dep_Trfase_major"/>
</dbReference>
<evidence type="ECO:0000256" key="7">
    <source>
        <dbReference type="HAMAP-Rule" id="MF_01376"/>
    </source>
</evidence>
<protein>
    <recommendedName>
        <fullName evidence="7">2-aminoethylphosphonate--pyruvate transaminase</fullName>
        <ecNumber evidence="7">2.6.1.37</ecNumber>
    </recommendedName>
    <alternativeName>
        <fullName evidence="7">2-aminoethylphosphonate aminotransferase</fullName>
    </alternativeName>
    <alternativeName>
        <fullName evidence="7">AEP transaminase</fullName>
        <shortName evidence="7">AEPT</shortName>
    </alternativeName>
</protein>
<dbReference type="HAMAP" id="MF_01376">
    <property type="entry name" value="PhnW_aminotrans_5"/>
    <property type="match status" value="1"/>
</dbReference>
<feature type="domain" description="Aminotransferase class V" evidence="10">
    <location>
        <begin position="33"/>
        <end position="321"/>
    </location>
</feature>
<dbReference type="Proteomes" id="UP000183046">
    <property type="component" value="Unassembled WGS sequence"/>
</dbReference>
<dbReference type="EMBL" id="FMWB01000008">
    <property type="protein sequence ID" value="SCZ42788.1"/>
    <property type="molecule type" value="Genomic_DNA"/>
</dbReference>
<dbReference type="Gene3D" id="3.40.640.10">
    <property type="entry name" value="Type I PLP-dependent aspartate aminotransferase-like (Major domain)"/>
    <property type="match status" value="1"/>
</dbReference>
<dbReference type="Gene3D" id="3.90.1150.10">
    <property type="entry name" value="Aspartate Aminotransferase, domain 1"/>
    <property type="match status" value="1"/>
</dbReference>
<evidence type="ECO:0000256" key="8">
    <source>
        <dbReference type="PIRSR" id="PIRSR000524-1"/>
    </source>
</evidence>
<feature type="binding site" evidence="8">
    <location>
        <position position="331"/>
    </location>
    <ligand>
        <name>substrate</name>
    </ligand>
</feature>
<comment type="catalytic activity">
    <reaction evidence="6 7">
        <text>(2-aminoethyl)phosphonate + pyruvate = phosphonoacetaldehyde + L-alanine</text>
        <dbReference type="Rhea" id="RHEA:17021"/>
        <dbReference type="ChEBI" id="CHEBI:15361"/>
        <dbReference type="ChEBI" id="CHEBI:57418"/>
        <dbReference type="ChEBI" id="CHEBI:57972"/>
        <dbReference type="ChEBI" id="CHEBI:58383"/>
        <dbReference type="EC" id="2.6.1.37"/>
    </reaction>
</comment>
<evidence type="ECO:0000313" key="11">
    <source>
        <dbReference type="EMBL" id="SCZ42788.1"/>
    </source>
</evidence>
<dbReference type="InterPro" id="IPR012703">
    <property type="entry name" value="NH2EtPonate_pyrv_transaminase"/>
</dbReference>
<dbReference type="Pfam" id="PF00266">
    <property type="entry name" value="Aminotran_5"/>
    <property type="match status" value="1"/>
</dbReference>
<accession>A0A1G5P0P4</accession>
<keyword evidence="3 7" id="KW-0808">Transferase</keyword>